<organism evidence="1">
    <name type="scientific">Fagus sylvatica</name>
    <name type="common">Beechnut</name>
    <dbReference type="NCBI Taxonomy" id="28930"/>
    <lineage>
        <taxon>Eukaryota</taxon>
        <taxon>Viridiplantae</taxon>
        <taxon>Streptophyta</taxon>
        <taxon>Embryophyta</taxon>
        <taxon>Tracheophyta</taxon>
        <taxon>Spermatophyta</taxon>
        <taxon>Magnoliopsida</taxon>
        <taxon>eudicotyledons</taxon>
        <taxon>Gunneridae</taxon>
        <taxon>Pentapetalae</taxon>
        <taxon>rosids</taxon>
        <taxon>fabids</taxon>
        <taxon>Fagales</taxon>
        <taxon>Fagaceae</taxon>
        <taxon>Fagus</taxon>
    </lineage>
</organism>
<protein>
    <submittedName>
        <fullName evidence="1">Uncharacterized protein</fullName>
    </submittedName>
</protein>
<evidence type="ECO:0000313" key="1">
    <source>
        <dbReference type="EMBL" id="SPD04419.1"/>
    </source>
</evidence>
<accession>A0A2N9GYG7</accession>
<proteinExistence type="predicted"/>
<name>A0A2N9GYG7_FAGSY</name>
<sequence length="193" mass="20983">MPSFPHPGSVTICEINRDLNSAVTAESLSDDRAKDTYGKLLGMVFSPVPFQSYQVLVPPSSEQDTEQQERITQRKGFISAFQGIINDFLIRPFHPNHVRQENLDVLKASSGLENDTNLVVGVGLHCPMGGICIWAASYPGNAAFVRPGAGSFLGTSSRGSGVRYILVDFLQSPNGEQISALSWSPNGRYPNQL</sequence>
<gene>
    <name evidence="1" type="ORF">FSB_LOCUS32301</name>
</gene>
<reference evidence="1" key="1">
    <citation type="submission" date="2018-02" db="EMBL/GenBank/DDBJ databases">
        <authorList>
            <person name="Cohen D.B."/>
            <person name="Kent A.D."/>
        </authorList>
    </citation>
    <scope>NUCLEOTIDE SEQUENCE</scope>
</reference>
<dbReference type="AlphaFoldDB" id="A0A2N9GYG7"/>
<dbReference type="EMBL" id="OIVN01002535">
    <property type="protein sequence ID" value="SPD04419.1"/>
    <property type="molecule type" value="Genomic_DNA"/>
</dbReference>